<reference evidence="2" key="1">
    <citation type="journal article" date="2016" name="Sci. Rep.">
        <title>Genome analysis of the kiwifruit canker pathogen Pseudomonas syringae pv. actinidiae biovar 5.</title>
        <authorList>
            <person name="Fujikawa T."/>
            <person name="Sawada H."/>
        </authorList>
    </citation>
    <scope>NUCLEOTIDE SEQUENCE [LARGE SCALE GENOMIC DNA]</scope>
    <source>
        <strain evidence="2">MAFF 212061</strain>
    </source>
</reference>
<protein>
    <submittedName>
        <fullName evidence="1">Uncharacterized protein</fullName>
    </submittedName>
</protein>
<dbReference type="Proteomes" id="UP000217163">
    <property type="component" value="Unassembled WGS sequence"/>
</dbReference>
<dbReference type="EMBL" id="NKQU01000663">
    <property type="protein sequence ID" value="OZI82910.1"/>
    <property type="molecule type" value="Genomic_DNA"/>
</dbReference>
<evidence type="ECO:0000313" key="2">
    <source>
        <dbReference type="Proteomes" id="UP000217163"/>
    </source>
</evidence>
<organism evidence="1 2">
    <name type="scientific">Pseudomonas avellanae</name>
    <dbReference type="NCBI Taxonomy" id="46257"/>
    <lineage>
        <taxon>Bacteria</taxon>
        <taxon>Pseudomonadati</taxon>
        <taxon>Pseudomonadota</taxon>
        <taxon>Gammaproteobacteria</taxon>
        <taxon>Pseudomonadales</taxon>
        <taxon>Pseudomonadaceae</taxon>
        <taxon>Pseudomonas</taxon>
    </lineage>
</organism>
<accession>A0A261WA82</accession>
<gene>
    <name evidence="1" type="ORF">CFN58_35270</name>
</gene>
<name>A0A261WA82_9PSED</name>
<comment type="caution">
    <text evidence="1">The sequence shown here is derived from an EMBL/GenBank/DDBJ whole genome shotgun (WGS) entry which is preliminary data.</text>
</comment>
<sequence>MKAMAELRIELRDERKRLPKKACFVRLHTVHGSSSKLSEATSRLSVNCVDLCIEKSGRSALRTVVLIV</sequence>
<dbReference type="AlphaFoldDB" id="A0A261WA82"/>
<evidence type="ECO:0000313" key="1">
    <source>
        <dbReference type="EMBL" id="OZI82910.1"/>
    </source>
</evidence>
<proteinExistence type="predicted"/>